<proteinExistence type="predicted"/>
<accession>A0A2R5G5E2</accession>
<keyword evidence="2" id="KW-1185">Reference proteome</keyword>
<gene>
    <name evidence="1" type="ORF">NIES4072_66960</name>
</gene>
<dbReference type="Proteomes" id="UP000245124">
    <property type="component" value="Unassembled WGS sequence"/>
</dbReference>
<dbReference type="EMBL" id="BDUD01000002">
    <property type="protein sequence ID" value="GBG22984.1"/>
    <property type="molecule type" value="Genomic_DNA"/>
</dbReference>
<dbReference type="AlphaFoldDB" id="A0A2R5G5E2"/>
<comment type="caution">
    <text evidence="1">The sequence shown here is derived from an EMBL/GenBank/DDBJ whole genome shotgun (WGS) entry which is preliminary data.</text>
</comment>
<reference evidence="1 2" key="1">
    <citation type="submission" date="2017-06" db="EMBL/GenBank/DDBJ databases">
        <title>Genome sequencing of cyanobaciteial culture collection at National Institute for Environmental Studies (NIES).</title>
        <authorList>
            <person name="Hirose Y."/>
            <person name="Shimura Y."/>
            <person name="Fujisawa T."/>
            <person name="Nakamura Y."/>
            <person name="Kawachi M."/>
        </authorList>
    </citation>
    <scope>NUCLEOTIDE SEQUENCE [LARGE SCALE GENOMIC DNA]</scope>
    <source>
        <strain evidence="1 2">NIES-4072</strain>
    </source>
</reference>
<organism evidence="1 2">
    <name type="scientific">Nostoc commune NIES-4072</name>
    <dbReference type="NCBI Taxonomy" id="2005467"/>
    <lineage>
        <taxon>Bacteria</taxon>
        <taxon>Bacillati</taxon>
        <taxon>Cyanobacteriota</taxon>
        <taxon>Cyanophyceae</taxon>
        <taxon>Nostocales</taxon>
        <taxon>Nostocaceae</taxon>
        <taxon>Nostoc</taxon>
    </lineage>
</organism>
<evidence type="ECO:0000313" key="2">
    <source>
        <dbReference type="Proteomes" id="UP000245124"/>
    </source>
</evidence>
<name>A0A2R5G5E2_NOSCO</name>
<dbReference type="RefSeq" id="WP_181374299.1">
    <property type="nucleotide sequence ID" value="NZ_BDUD01000002.1"/>
</dbReference>
<sequence>MTNAFPPEDISARFDNIDTRLEEIGDELDLLRTVQNANRRETRGNSQTIARLERTIRELADIARLHQEGLRAAQRDAERDRQAIREVELQADRDREVLLASLFQAERDRLAFQEEIRRIWEYLRDRNGGSSTPN</sequence>
<evidence type="ECO:0000313" key="1">
    <source>
        <dbReference type="EMBL" id="GBG22984.1"/>
    </source>
</evidence>
<protein>
    <submittedName>
        <fullName evidence="1">Uncharacterized protein</fullName>
    </submittedName>
</protein>